<keyword evidence="7" id="KW-0963">Cytoplasm</keyword>
<dbReference type="EC" id="3.1.3.-" evidence="7"/>
<keyword evidence="7" id="KW-0378">Hydrolase</keyword>
<dbReference type="PIRSF" id="PIRSF003169">
    <property type="entry name" value="STHK_DegS"/>
    <property type="match status" value="1"/>
</dbReference>
<keyword evidence="6 7" id="KW-0902">Two-component regulatory system</keyword>
<evidence type="ECO:0000256" key="8">
    <source>
        <dbReference type="SAM" id="Coils"/>
    </source>
</evidence>
<dbReference type="GO" id="GO:0046983">
    <property type="term" value="F:protein dimerization activity"/>
    <property type="evidence" value="ECO:0007669"/>
    <property type="project" value="InterPro"/>
</dbReference>
<dbReference type="Proteomes" id="UP000249134">
    <property type="component" value="Chromosome 1"/>
</dbReference>
<dbReference type="GO" id="GO:0005524">
    <property type="term" value="F:ATP binding"/>
    <property type="evidence" value="ECO:0007669"/>
    <property type="project" value="UniProtKB-UniRule"/>
</dbReference>
<dbReference type="CDD" id="cd16917">
    <property type="entry name" value="HATPase_UhpB-NarQ-NarX-like"/>
    <property type="match status" value="1"/>
</dbReference>
<dbReference type="KEGG" id="blen:NCTC4824_03570"/>
<dbReference type="Pfam" id="PF07730">
    <property type="entry name" value="HisKA_3"/>
    <property type="match status" value="1"/>
</dbReference>
<keyword evidence="4 7" id="KW-0418">Kinase</keyword>
<evidence type="ECO:0000256" key="5">
    <source>
        <dbReference type="ARBA" id="ARBA00022840"/>
    </source>
</evidence>
<keyword evidence="11" id="KW-1185">Reference proteome</keyword>
<comment type="catalytic activity">
    <reaction evidence="1 7">
        <text>ATP + protein L-histidine = ADP + protein N-phospho-L-histidine.</text>
        <dbReference type="EC" id="2.7.13.3"/>
    </reaction>
</comment>
<dbReference type="InterPro" id="IPR011712">
    <property type="entry name" value="Sig_transdc_His_kin_sub3_dim/P"/>
</dbReference>
<keyword evidence="3 7" id="KW-0547">Nucleotide-binding</keyword>
<dbReference type="PANTHER" id="PTHR24421:SF55">
    <property type="entry name" value="SENSOR HISTIDINE KINASE YDFH"/>
    <property type="match status" value="1"/>
</dbReference>
<evidence type="ECO:0000259" key="9">
    <source>
        <dbReference type="PROSITE" id="PS50109"/>
    </source>
</evidence>
<evidence type="ECO:0000256" key="2">
    <source>
        <dbReference type="ARBA" id="ARBA00022679"/>
    </source>
</evidence>
<dbReference type="GO" id="GO:0000155">
    <property type="term" value="F:phosphorelay sensor kinase activity"/>
    <property type="evidence" value="ECO:0007669"/>
    <property type="project" value="UniProtKB-UniRule"/>
</dbReference>
<evidence type="ECO:0000256" key="1">
    <source>
        <dbReference type="ARBA" id="ARBA00000085"/>
    </source>
</evidence>
<keyword evidence="8" id="KW-0175">Coiled coil</keyword>
<dbReference type="SMART" id="SM00387">
    <property type="entry name" value="HATPase_c"/>
    <property type="match status" value="1"/>
</dbReference>
<dbReference type="AlphaFoldDB" id="A0A2X4WWJ1"/>
<dbReference type="EC" id="2.7.13.3" evidence="7"/>
<protein>
    <recommendedName>
        <fullName evidence="7">Signal transduction histidine-protein kinase/phosphatase DegS</fullName>
        <ecNumber evidence="7">2.7.13.3</ecNumber>
        <ecNumber evidence="7">3.1.3.-</ecNumber>
    </recommendedName>
</protein>
<gene>
    <name evidence="10" type="primary">degS</name>
    <name evidence="10" type="ORF">NCTC4824_03570</name>
</gene>
<dbReference type="PROSITE" id="PS50109">
    <property type="entry name" value="HIS_KIN"/>
    <property type="match status" value="1"/>
</dbReference>
<keyword evidence="2 7" id="KW-0808">Transferase</keyword>
<evidence type="ECO:0000313" key="11">
    <source>
        <dbReference type="Proteomes" id="UP000249134"/>
    </source>
</evidence>
<dbReference type="EMBL" id="LS483476">
    <property type="protein sequence ID" value="SQI62060.1"/>
    <property type="molecule type" value="Genomic_DNA"/>
</dbReference>
<dbReference type="Pfam" id="PF02518">
    <property type="entry name" value="HATPase_c"/>
    <property type="match status" value="1"/>
</dbReference>
<feature type="coiled-coil region" evidence="8">
    <location>
        <begin position="40"/>
        <end position="67"/>
    </location>
</feature>
<keyword evidence="7" id="KW-0904">Protein phosphatase</keyword>
<dbReference type="Pfam" id="PF05384">
    <property type="entry name" value="DegS"/>
    <property type="match status" value="1"/>
</dbReference>
<dbReference type="PANTHER" id="PTHR24421">
    <property type="entry name" value="NITRATE/NITRITE SENSOR PROTEIN NARX-RELATED"/>
    <property type="match status" value="1"/>
</dbReference>
<evidence type="ECO:0000256" key="3">
    <source>
        <dbReference type="ARBA" id="ARBA00022741"/>
    </source>
</evidence>
<dbReference type="STRING" id="1348624.GCA_001591545_02212"/>
<feature type="coiled-coil region" evidence="8">
    <location>
        <begin position="111"/>
        <end position="138"/>
    </location>
</feature>
<dbReference type="Gene3D" id="3.30.565.10">
    <property type="entry name" value="Histidine kinase-like ATPase, C-terminal domain"/>
    <property type="match status" value="1"/>
</dbReference>
<dbReference type="GO" id="GO:0016020">
    <property type="term" value="C:membrane"/>
    <property type="evidence" value="ECO:0007669"/>
    <property type="project" value="InterPro"/>
</dbReference>
<reference evidence="10 11" key="1">
    <citation type="submission" date="2018-06" db="EMBL/GenBank/DDBJ databases">
        <authorList>
            <consortium name="Pathogen Informatics"/>
            <person name="Doyle S."/>
        </authorList>
    </citation>
    <scope>NUCLEOTIDE SEQUENCE [LARGE SCALE GENOMIC DNA]</scope>
    <source>
        <strain evidence="10 11">NCTC4824</strain>
    </source>
</reference>
<dbReference type="RefSeq" id="WP_066141469.1">
    <property type="nucleotide sequence ID" value="NZ_CBCSGM010000003.1"/>
</dbReference>
<evidence type="ECO:0000256" key="7">
    <source>
        <dbReference type="PIRNR" id="PIRNR003169"/>
    </source>
</evidence>
<feature type="domain" description="Histidine kinase" evidence="9">
    <location>
        <begin position="183"/>
        <end position="380"/>
    </location>
</feature>
<sequence length="380" mass="44002">MALRKLDVKALDYIVDQMITTVDRSKDEIFRIGEQCRNDHDAIVAELKDMKEQVKQVIEESDALEVKTRLARLRLSEVSKHFRDFSEEQVREVYETAHELHTRLLVNRQTEKQLRLRRDDLERQLLVLQETIERAGTLVSQVTIVSNYLVSDIKEIGEVLEDAKMKQDFGLRIIEAQEEERRRLSREIHDGPAQLLANVLIRSDLAERVHKEQGPEQSLIEIRSLKEMIRTALYEVRRIIYDLRPMALDDLGLIPTLQKYLATIEEYNKKTVIRFIHLGKDTRLASKYEVALFRLIQESVQNALKHAEADEIKVTIEIREDNVHVIIKDDGIGFNIEDRKSNSFGIMGMKERVVILEGEINIDSSPGFGTSVVIKIPLLD</sequence>
<dbReference type="InterPro" id="IPR036890">
    <property type="entry name" value="HATPase_C_sf"/>
</dbReference>
<evidence type="ECO:0000256" key="6">
    <source>
        <dbReference type="ARBA" id="ARBA00023012"/>
    </source>
</evidence>
<comment type="function">
    <text evidence="7">Member of the two-component regulatory system DegS/DegU, which plays an important role in the transition growth phase.</text>
</comment>
<dbReference type="Gene3D" id="1.20.5.1930">
    <property type="match status" value="1"/>
</dbReference>
<keyword evidence="5 7" id="KW-0067">ATP-binding</keyword>
<organism evidence="10 11">
    <name type="scientific">Lederbergia lenta</name>
    <name type="common">Bacillus lentus</name>
    <dbReference type="NCBI Taxonomy" id="1467"/>
    <lineage>
        <taxon>Bacteria</taxon>
        <taxon>Bacillati</taxon>
        <taxon>Bacillota</taxon>
        <taxon>Bacilli</taxon>
        <taxon>Bacillales</taxon>
        <taxon>Bacillaceae</taxon>
        <taxon>Lederbergia</taxon>
    </lineage>
</organism>
<dbReference type="InterPro" id="IPR008595">
    <property type="entry name" value="DegS"/>
</dbReference>
<dbReference type="InterPro" id="IPR005467">
    <property type="entry name" value="His_kinase_dom"/>
</dbReference>
<dbReference type="InterPro" id="IPR003594">
    <property type="entry name" value="HATPase_dom"/>
</dbReference>
<dbReference type="InterPro" id="IPR016381">
    <property type="entry name" value="Sig_transdc_His_kinase_DegS"/>
</dbReference>
<accession>A0A2X4WWJ1</accession>
<proteinExistence type="predicted"/>
<evidence type="ECO:0000256" key="4">
    <source>
        <dbReference type="ARBA" id="ARBA00022777"/>
    </source>
</evidence>
<dbReference type="GO" id="GO:0005737">
    <property type="term" value="C:cytoplasm"/>
    <property type="evidence" value="ECO:0007669"/>
    <property type="project" value="UniProtKB-SubCell"/>
</dbReference>
<comment type="subcellular location">
    <subcellularLocation>
        <location evidence="7">Cytoplasm</location>
    </subcellularLocation>
</comment>
<name>A0A2X4WWJ1_LEDLE</name>
<evidence type="ECO:0000313" key="10">
    <source>
        <dbReference type="EMBL" id="SQI62060.1"/>
    </source>
</evidence>
<dbReference type="InterPro" id="IPR050482">
    <property type="entry name" value="Sensor_HK_TwoCompSys"/>
</dbReference>
<dbReference type="SUPFAM" id="SSF55874">
    <property type="entry name" value="ATPase domain of HSP90 chaperone/DNA topoisomerase II/histidine kinase"/>
    <property type="match status" value="1"/>
</dbReference>
<dbReference type="GO" id="GO:0004721">
    <property type="term" value="F:phosphoprotein phosphatase activity"/>
    <property type="evidence" value="ECO:0007669"/>
    <property type="project" value="UniProtKB-UniRule"/>
</dbReference>